<evidence type="ECO:0008006" key="3">
    <source>
        <dbReference type="Google" id="ProtNLM"/>
    </source>
</evidence>
<organism evidence="1 2">
    <name type="scientific">Crystallibacter crystallopoietes</name>
    <dbReference type="NCBI Taxonomy" id="37928"/>
    <lineage>
        <taxon>Bacteria</taxon>
        <taxon>Bacillati</taxon>
        <taxon>Actinomycetota</taxon>
        <taxon>Actinomycetes</taxon>
        <taxon>Micrococcales</taxon>
        <taxon>Micrococcaceae</taxon>
        <taxon>Crystallibacter</taxon>
    </lineage>
</organism>
<evidence type="ECO:0000313" key="1">
    <source>
        <dbReference type="EMBL" id="SDR07000.1"/>
    </source>
</evidence>
<dbReference type="Proteomes" id="UP000181917">
    <property type="component" value="Unassembled WGS sequence"/>
</dbReference>
<accession>A0A1H1G1D5</accession>
<sequence length="180" mass="19604">MNTEIHHREDQPGANSAAVQDSLVNLHRSLDAIRPALASLPLPVSPEVMAGMQATENAWRAMEAEFGMLTGSQVGELLGSRASGRSSYPSGKRKAGKLIGVRRRNAVVYPGFQFDQDVGRIRDVIPGLIAVIRKHGRTEEDLAQWLCNPSGYLDGDRPVDHLGEPERVLGAAEGHYGVEW</sequence>
<dbReference type="RefSeq" id="WP_158300491.1">
    <property type="nucleotide sequence ID" value="NZ_CP018863.1"/>
</dbReference>
<protein>
    <recommendedName>
        <fullName evidence="3">Antitoxin Xre/MbcA/ParS-like toxin-binding domain-containing protein</fullName>
    </recommendedName>
</protein>
<dbReference type="STRING" id="37928.SAMN04489742_3780"/>
<gene>
    <name evidence="1" type="ORF">SAMN04489742_3780</name>
</gene>
<proteinExistence type="predicted"/>
<dbReference type="EMBL" id="FNKH01000002">
    <property type="protein sequence ID" value="SDR07000.1"/>
    <property type="molecule type" value="Genomic_DNA"/>
</dbReference>
<evidence type="ECO:0000313" key="2">
    <source>
        <dbReference type="Proteomes" id="UP000181917"/>
    </source>
</evidence>
<name>A0A1H1G1D5_9MICC</name>
<dbReference type="AlphaFoldDB" id="A0A1H1G1D5"/>
<reference evidence="1 2" key="1">
    <citation type="submission" date="2016-10" db="EMBL/GenBank/DDBJ databases">
        <authorList>
            <person name="de Groot N.N."/>
        </authorList>
    </citation>
    <scope>NUCLEOTIDE SEQUENCE [LARGE SCALE GENOMIC DNA]</scope>
    <source>
        <strain evidence="1 2">DSM 20117</strain>
    </source>
</reference>
<keyword evidence="2" id="KW-1185">Reference proteome</keyword>